<protein>
    <submittedName>
        <fullName evidence="1">Uncharacterized protein</fullName>
    </submittedName>
</protein>
<accession>A0A8E7KY04</accession>
<evidence type="ECO:0000313" key="1">
    <source>
        <dbReference type="EMBL" id="QVW27718.1"/>
    </source>
</evidence>
<evidence type="ECO:0000313" key="2">
    <source>
        <dbReference type="Proteomes" id="UP000678489"/>
    </source>
</evidence>
<keyword evidence="2" id="KW-1185">Reference proteome</keyword>
<sequence length="68" mass="7939">MELIRVKIIDAHRTYDDDCEPMESLHDFYGFNNGDIIEVEKLSDGCVYLAHPNGDSFLRKGEYEVVEW</sequence>
<dbReference type="Proteomes" id="UP000678489">
    <property type="component" value="Segment"/>
</dbReference>
<organism evidence="1 2">
    <name type="scientific">Hafnia phage Pocis76</name>
    <dbReference type="NCBI Taxonomy" id="2831174"/>
    <lineage>
        <taxon>Viruses</taxon>
        <taxon>Duplodnaviria</taxon>
        <taxon>Heunggongvirae</taxon>
        <taxon>Uroviricota</taxon>
        <taxon>Caudoviricetes</taxon>
        <taxon>Drexlerviridae</taxon>
        <taxon>Tempevirinae</taxon>
        <taxon>Pocisvirus</taxon>
        <taxon>Pocisvirus pocis76</taxon>
    </lineage>
</organism>
<name>A0A8E7KY04_9CAUD</name>
<dbReference type="EMBL" id="MW689258">
    <property type="protein sequence ID" value="QVW27718.1"/>
    <property type="molecule type" value="Genomic_DNA"/>
</dbReference>
<reference evidence="1" key="1">
    <citation type="submission" date="2021-03" db="EMBL/GenBank/DDBJ databases">
        <title>Complete genome sequence of Hafnia phage Pocis76.</title>
        <authorList>
            <person name="Dislers A."/>
            <person name="Zrelovs N."/>
            <person name="Kazaks A."/>
        </authorList>
    </citation>
    <scope>NUCLEOTIDE SEQUENCE</scope>
</reference>
<proteinExistence type="predicted"/>